<dbReference type="RefSeq" id="WP_343984051.1">
    <property type="nucleotide sequence ID" value="NZ_BAAAJG010000017.1"/>
</dbReference>
<dbReference type="Pfam" id="PF00107">
    <property type="entry name" value="ADH_zinc_N"/>
    <property type="match status" value="1"/>
</dbReference>
<name>A0ABW4FVB9_9PSEU</name>
<dbReference type="PANTHER" id="PTHR43205:SF7">
    <property type="entry name" value="PROSTAGLANDIN REDUCTASE 1"/>
    <property type="match status" value="1"/>
</dbReference>
<protein>
    <submittedName>
        <fullName evidence="3">NAD(P)H-dependent oxidoreductase</fullName>
    </submittedName>
</protein>
<dbReference type="InterPro" id="IPR005025">
    <property type="entry name" value="FMN_Rdtase-like_dom"/>
</dbReference>
<keyword evidence="1" id="KW-0560">Oxidoreductase</keyword>
<dbReference type="EMBL" id="JBHUCP010000034">
    <property type="protein sequence ID" value="MFD1534441.1"/>
    <property type="molecule type" value="Genomic_DNA"/>
</dbReference>
<dbReference type="InterPro" id="IPR029039">
    <property type="entry name" value="Flavoprotein-like_sf"/>
</dbReference>
<evidence type="ECO:0000313" key="4">
    <source>
        <dbReference type="Proteomes" id="UP001597145"/>
    </source>
</evidence>
<dbReference type="InterPro" id="IPR036291">
    <property type="entry name" value="NAD(P)-bd_dom_sf"/>
</dbReference>
<dbReference type="Gene3D" id="3.90.180.10">
    <property type="entry name" value="Medium-chain alcohol dehydrogenases, catalytic domain"/>
    <property type="match status" value="1"/>
</dbReference>
<reference evidence="4" key="1">
    <citation type="journal article" date="2019" name="Int. J. Syst. Evol. Microbiol.">
        <title>The Global Catalogue of Microorganisms (GCM) 10K type strain sequencing project: providing services to taxonomists for standard genome sequencing and annotation.</title>
        <authorList>
            <consortium name="The Broad Institute Genomics Platform"/>
            <consortium name="The Broad Institute Genome Sequencing Center for Infectious Disease"/>
            <person name="Wu L."/>
            <person name="Ma J."/>
        </authorList>
    </citation>
    <scope>NUCLEOTIDE SEQUENCE [LARGE SCALE GENOMIC DNA]</scope>
    <source>
        <strain evidence="4">JCM 12165</strain>
    </source>
</reference>
<dbReference type="InterPro" id="IPR045010">
    <property type="entry name" value="MDR_fam"/>
</dbReference>
<dbReference type="InterPro" id="IPR011032">
    <property type="entry name" value="GroES-like_sf"/>
</dbReference>
<dbReference type="Pfam" id="PF03358">
    <property type="entry name" value="FMN_red"/>
    <property type="match status" value="1"/>
</dbReference>
<dbReference type="InterPro" id="IPR013149">
    <property type="entry name" value="ADH-like_C"/>
</dbReference>
<comment type="caution">
    <text evidence="3">The sequence shown here is derived from an EMBL/GenBank/DDBJ whole genome shotgun (WGS) entry which is preliminary data.</text>
</comment>
<proteinExistence type="predicted"/>
<dbReference type="Pfam" id="PF16884">
    <property type="entry name" value="ADH_N_2"/>
    <property type="match status" value="1"/>
</dbReference>
<sequence>MSETDRLAVAIIIASVRQGRFGPTVAEWFAAEARRRDDIDVDVIDLAEAWLPAVLPAGKANRPQAVQDLAPWLAAADAFVIVTPEYNHSFPASLKNAIDWYGQEWEAKPVAFVAYGGAAGGLRAVEQLRPVFACLQAMTIRETVSFHHHRDRFDRTGRPVDPDSCNAAAARLLDQLTWWGRALRAARHPGTHHPLTKPYDPPVREEESVIMSATQIVNREIRLASRPAGEPTAENFEFVEAELPPLAEGQILVRNTWMSVDPYMRGRMDDAPSYIPPFQLDAALEGSAAGEVVASRAPTVPVGTTVSHFLGWREYAVLDASAATVVDTTIAPPQAYLGALGTTGLTAYAALTDVAPVRPGDVVFVSAAAGAVGSVAGQLARELGAARVIGSAGGPDKAKKLVTDFGFDVGIDYKAGSLTEQLADAAPDGIDVYLDSVGGDHLEAAIGAIRPGGRIAMVGAISSYNATAPAVGPTNLYRAAANEVTLRGMLVTSYFHLFPEWISRAAGRLADGTLRTEETVVEGIDQAPAAFLGVLRGANVGKMLVRLGSR</sequence>
<dbReference type="SUPFAM" id="SSF52218">
    <property type="entry name" value="Flavoproteins"/>
    <property type="match status" value="1"/>
</dbReference>
<accession>A0ABW4FVB9</accession>
<dbReference type="Gene3D" id="3.40.50.360">
    <property type="match status" value="1"/>
</dbReference>
<organism evidence="3 4">
    <name type="scientific">Pseudonocardia aurantiaca</name>
    <dbReference type="NCBI Taxonomy" id="75290"/>
    <lineage>
        <taxon>Bacteria</taxon>
        <taxon>Bacillati</taxon>
        <taxon>Actinomycetota</taxon>
        <taxon>Actinomycetes</taxon>
        <taxon>Pseudonocardiales</taxon>
        <taxon>Pseudonocardiaceae</taxon>
        <taxon>Pseudonocardia</taxon>
    </lineage>
</organism>
<evidence type="ECO:0000313" key="3">
    <source>
        <dbReference type="EMBL" id="MFD1534441.1"/>
    </source>
</evidence>
<gene>
    <name evidence="3" type="ORF">ACFSCY_33980</name>
</gene>
<dbReference type="PANTHER" id="PTHR43205">
    <property type="entry name" value="PROSTAGLANDIN REDUCTASE"/>
    <property type="match status" value="1"/>
</dbReference>
<feature type="domain" description="Enoyl reductase (ER)" evidence="2">
    <location>
        <begin position="232"/>
        <end position="545"/>
    </location>
</feature>
<keyword evidence="4" id="KW-1185">Reference proteome</keyword>
<dbReference type="Proteomes" id="UP001597145">
    <property type="component" value="Unassembled WGS sequence"/>
</dbReference>
<dbReference type="Gene3D" id="3.40.50.720">
    <property type="entry name" value="NAD(P)-binding Rossmann-like Domain"/>
    <property type="match status" value="1"/>
</dbReference>
<dbReference type="InterPro" id="IPR041694">
    <property type="entry name" value="ADH_N_2"/>
</dbReference>
<dbReference type="SUPFAM" id="SSF50129">
    <property type="entry name" value="GroES-like"/>
    <property type="match status" value="1"/>
</dbReference>
<dbReference type="SMART" id="SM00829">
    <property type="entry name" value="PKS_ER"/>
    <property type="match status" value="1"/>
</dbReference>
<evidence type="ECO:0000259" key="2">
    <source>
        <dbReference type="SMART" id="SM00829"/>
    </source>
</evidence>
<dbReference type="CDD" id="cd05288">
    <property type="entry name" value="PGDH"/>
    <property type="match status" value="1"/>
</dbReference>
<evidence type="ECO:0000256" key="1">
    <source>
        <dbReference type="ARBA" id="ARBA00023002"/>
    </source>
</evidence>
<dbReference type="InterPro" id="IPR020843">
    <property type="entry name" value="ER"/>
</dbReference>
<dbReference type="SUPFAM" id="SSF51735">
    <property type="entry name" value="NAD(P)-binding Rossmann-fold domains"/>
    <property type="match status" value="1"/>
</dbReference>